<name>A0A1G8CD74_ANETH</name>
<sequence length="49" mass="5552">MKRKIFSLGMTALLLISINGIFNSKEVEKESVKNAQDTSAVMLRLPYQH</sequence>
<protein>
    <submittedName>
        <fullName evidence="1">Uncharacterized protein</fullName>
    </submittedName>
</protein>
<organism evidence="1 2">
    <name type="scientific">Aneurinibacillus thermoaerophilus</name>
    <dbReference type="NCBI Taxonomy" id="143495"/>
    <lineage>
        <taxon>Bacteria</taxon>
        <taxon>Bacillati</taxon>
        <taxon>Bacillota</taxon>
        <taxon>Bacilli</taxon>
        <taxon>Bacillales</taxon>
        <taxon>Paenibacillaceae</taxon>
        <taxon>Aneurinibacillus group</taxon>
        <taxon>Aneurinibacillus</taxon>
    </lineage>
</organism>
<dbReference type="Proteomes" id="UP000198956">
    <property type="component" value="Unassembled WGS sequence"/>
</dbReference>
<dbReference type="AlphaFoldDB" id="A0A1G8CD74"/>
<dbReference type="EMBL" id="FNDE01000024">
    <property type="protein sequence ID" value="SDH42790.1"/>
    <property type="molecule type" value="Genomic_DNA"/>
</dbReference>
<accession>A0A1G8CD74</accession>
<gene>
    <name evidence="1" type="ORF">SAMN04489735_102430</name>
</gene>
<proteinExistence type="predicted"/>
<evidence type="ECO:0000313" key="1">
    <source>
        <dbReference type="EMBL" id="SDH42790.1"/>
    </source>
</evidence>
<reference evidence="1 2" key="1">
    <citation type="submission" date="2016-10" db="EMBL/GenBank/DDBJ databases">
        <authorList>
            <person name="de Groot N.N."/>
        </authorList>
    </citation>
    <scope>NUCLEOTIDE SEQUENCE [LARGE SCALE GENOMIC DNA]</scope>
    <source>
        <strain evidence="1 2">L 420-91</strain>
    </source>
</reference>
<evidence type="ECO:0000313" key="2">
    <source>
        <dbReference type="Proteomes" id="UP000198956"/>
    </source>
</evidence>
<dbReference type="RefSeq" id="WP_162264981.1">
    <property type="nucleotide sequence ID" value="NZ_FNDE01000024.1"/>
</dbReference>